<dbReference type="AlphaFoldDB" id="A0A2N3PS30"/>
<protein>
    <submittedName>
        <fullName evidence="1">Uncharacterized protein</fullName>
    </submittedName>
</protein>
<evidence type="ECO:0000313" key="2">
    <source>
        <dbReference type="Proteomes" id="UP000233293"/>
    </source>
</evidence>
<comment type="caution">
    <text evidence="1">The sequence shown here is derived from an EMBL/GenBank/DDBJ whole genome shotgun (WGS) entry which is preliminary data.</text>
</comment>
<name>A0A2N3PS30_9PROT</name>
<dbReference type="RefSeq" id="WP_101251911.1">
    <property type="nucleotide sequence ID" value="NZ_PIUM01000022.1"/>
</dbReference>
<evidence type="ECO:0000313" key="1">
    <source>
        <dbReference type="EMBL" id="PKU23213.1"/>
    </source>
</evidence>
<dbReference type="EMBL" id="PIUM01000022">
    <property type="protein sequence ID" value="PKU23213.1"/>
    <property type="molecule type" value="Genomic_DNA"/>
</dbReference>
<keyword evidence="2" id="KW-1185">Reference proteome</keyword>
<accession>A0A2N3PS30</accession>
<sequence length="74" mass="8137">MMNDAPDFLSTTNRLILEAQALGATFHADGTWSMADDHPPLPSTLADRLRVHRSAVAALFAEGEIEENKTEENK</sequence>
<reference evidence="2" key="1">
    <citation type="submission" date="2017-12" db="EMBL/GenBank/DDBJ databases">
        <title>Draft genome sequence of Telmatospirillum siberiense 26-4b1T, an acidotolerant peatland alphaproteobacterium potentially involved in sulfur cycling.</title>
        <authorList>
            <person name="Hausmann B."/>
            <person name="Pjevac P."/>
            <person name="Schreck K."/>
            <person name="Herbold C.W."/>
            <person name="Daims H."/>
            <person name="Wagner M."/>
            <person name="Pester M."/>
            <person name="Loy A."/>
        </authorList>
    </citation>
    <scope>NUCLEOTIDE SEQUENCE [LARGE SCALE GENOMIC DNA]</scope>
    <source>
        <strain evidence="2">26-4b1</strain>
    </source>
</reference>
<gene>
    <name evidence="1" type="ORF">CWS72_17445</name>
</gene>
<proteinExistence type="predicted"/>
<organism evidence="1 2">
    <name type="scientific">Telmatospirillum siberiense</name>
    <dbReference type="NCBI Taxonomy" id="382514"/>
    <lineage>
        <taxon>Bacteria</taxon>
        <taxon>Pseudomonadati</taxon>
        <taxon>Pseudomonadota</taxon>
        <taxon>Alphaproteobacteria</taxon>
        <taxon>Rhodospirillales</taxon>
        <taxon>Rhodospirillaceae</taxon>
        <taxon>Telmatospirillum</taxon>
    </lineage>
</organism>
<dbReference type="Proteomes" id="UP000233293">
    <property type="component" value="Unassembled WGS sequence"/>
</dbReference>